<feature type="binding site" evidence="4">
    <location>
        <position position="337"/>
    </location>
    <ligand>
        <name>S-adenosyl-L-methionine</name>
        <dbReference type="ChEBI" id="CHEBI:59789"/>
    </ligand>
</feature>
<feature type="region of interest" description="Disordered" evidence="6">
    <location>
        <begin position="42"/>
        <end position="82"/>
    </location>
</feature>
<dbReference type="Gene3D" id="2.40.50.1070">
    <property type="match status" value="1"/>
</dbReference>
<keyword evidence="3 4" id="KW-0949">S-adenosyl-L-methionine</keyword>
<dbReference type="Proteomes" id="UP000198838">
    <property type="component" value="Unassembled WGS sequence"/>
</dbReference>
<evidence type="ECO:0000313" key="8">
    <source>
        <dbReference type="Proteomes" id="UP000198838"/>
    </source>
</evidence>
<feature type="active site" evidence="5">
    <location>
        <position position="433"/>
    </location>
</feature>
<dbReference type="SUPFAM" id="SSF53335">
    <property type="entry name" value="S-adenosyl-L-methionine-dependent methyltransferases"/>
    <property type="match status" value="1"/>
</dbReference>
<evidence type="ECO:0000256" key="5">
    <source>
        <dbReference type="PROSITE-ProRule" id="PRU10015"/>
    </source>
</evidence>
<dbReference type="Gene3D" id="3.40.50.150">
    <property type="entry name" value="Vaccinia Virus protein VP39"/>
    <property type="match status" value="1"/>
</dbReference>
<feature type="binding site" evidence="4">
    <location>
        <position position="308"/>
    </location>
    <ligand>
        <name>S-adenosyl-L-methionine</name>
        <dbReference type="ChEBI" id="CHEBI:59789"/>
    </ligand>
</feature>
<keyword evidence="8" id="KW-1185">Reference proteome</keyword>
<dbReference type="PROSITE" id="PS01230">
    <property type="entry name" value="TRMA_1"/>
    <property type="match status" value="1"/>
</dbReference>
<feature type="binding site" evidence="4">
    <location>
        <position position="406"/>
    </location>
    <ligand>
        <name>S-adenosyl-L-methionine</name>
        <dbReference type="ChEBI" id="CHEBI:59789"/>
    </ligand>
</feature>
<evidence type="ECO:0000256" key="3">
    <source>
        <dbReference type="ARBA" id="ARBA00022691"/>
    </source>
</evidence>
<dbReference type="CDD" id="cd02440">
    <property type="entry name" value="AdoMet_MTases"/>
    <property type="match status" value="1"/>
</dbReference>
<dbReference type="InterPro" id="IPR010280">
    <property type="entry name" value="U5_MeTrfase_fam"/>
</dbReference>
<comment type="similarity">
    <text evidence="4">Belongs to the class I-like SAM-binding methyltransferase superfamily. RNA M5U methyltransferase family.</text>
</comment>
<evidence type="ECO:0000256" key="4">
    <source>
        <dbReference type="PROSITE-ProRule" id="PRU01024"/>
    </source>
</evidence>
<proteinExistence type="inferred from homology"/>
<dbReference type="InterPro" id="IPR030390">
    <property type="entry name" value="MeTrfase_TrmA_AS"/>
</dbReference>
<dbReference type="PROSITE" id="PS51687">
    <property type="entry name" value="SAM_MT_RNA_M5U"/>
    <property type="match status" value="1"/>
</dbReference>
<evidence type="ECO:0000256" key="1">
    <source>
        <dbReference type="ARBA" id="ARBA00022603"/>
    </source>
</evidence>
<dbReference type="FunFam" id="3.40.50.150:FF:000009">
    <property type="entry name" value="23S rRNA (Uracil(1939)-C(5))-methyltransferase RlmD"/>
    <property type="match status" value="1"/>
</dbReference>
<protein>
    <submittedName>
        <fullName evidence="7">23S rRNA (Uracil1939-C5)-methyltransferase</fullName>
    </submittedName>
</protein>
<dbReference type="NCBIfam" id="TIGR00479">
    <property type="entry name" value="rumA"/>
    <property type="match status" value="1"/>
</dbReference>
<dbReference type="STRING" id="1120918.SAMN05216249_1084"/>
<gene>
    <name evidence="7" type="ORF">SAMN05216249_1084</name>
</gene>
<evidence type="ECO:0000256" key="6">
    <source>
        <dbReference type="SAM" id="MobiDB-lite"/>
    </source>
</evidence>
<dbReference type="GO" id="GO:0070475">
    <property type="term" value="P:rRNA base methylation"/>
    <property type="evidence" value="ECO:0007669"/>
    <property type="project" value="TreeGrafter"/>
</dbReference>
<dbReference type="PANTHER" id="PTHR11061:SF30">
    <property type="entry name" value="TRNA (URACIL(54)-C(5))-METHYLTRANSFERASE"/>
    <property type="match status" value="1"/>
</dbReference>
<feature type="active site" description="Nucleophile" evidence="4">
    <location>
        <position position="433"/>
    </location>
</feature>
<accession>A0A1I0XX04</accession>
<evidence type="ECO:0000313" key="7">
    <source>
        <dbReference type="EMBL" id="SFB05542.1"/>
    </source>
</evidence>
<sequence length="486" mass="55413">MNALNNKDKKRNKNSKRRNFKEEVVYVEDFEDMDDEWYLEREKKKNKRPSNATNLKKRPNSGIASLGFGKKTLKSRDKAPKFTKEKSNFPMEMLLERKDICPVAKKCGCCSFINLTNEEQLKFKQKQLEKLLSPFGKVHMIKGMKEPYHYRNKVHAVFDRDAKGRIISGTYKKGSHDVVAVKNCLIEDKVSSLIIKDIKDMLKSFKIKTYDEDTGYGLLRHVLVRRGFATGEVMVVLVLADPIMPSKNNFVKALLKKHPEITTIVLNVNGDRTSMILGEKEHTLYGKGYIEDVLCGMRFKISPKSFYQVNSVQAEMLYKKAIDLACIEGEETVIDAYCGTGTIGIIAAPFAKRVIGVELNRDAYKDAIKNAKVNGIKNIDFYNEDAGEFMLQVAASKDRVDVVIMDPPRSGSSELFIEQLSVLSPKRVVYISCNPETLARDLKLLKKKGYKAREFWPYDMFPFTEHVETAVLLSKVNPLEKKIADE</sequence>
<dbReference type="GO" id="GO:0070041">
    <property type="term" value="F:rRNA (uridine-C5-)-methyltransferase activity"/>
    <property type="evidence" value="ECO:0007669"/>
    <property type="project" value="TreeGrafter"/>
</dbReference>
<evidence type="ECO:0000256" key="2">
    <source>
        <dbReference type="ARBA" id="ARBA00022679"/>
    </source>
</evidence>
<dbReference type="PANTHER" id="PTHR11061">
    <property type="entry name" value="RNA M5U METHYLTRANSFERASE"/>
    <property type="match status" value="1"/>
</dbReference>
<dbReference type="Pfam" id="PF05958">
    <property type="entry name" value="tRNA_U5-meth_tr"/>
    <property type="match status" value="1"/>
</dbReference>
<dbReference type="AlphaFoldDB" id="A0A1I0XX04"/>
<dbReference type="InterPro" id="IPR029063">
    <property type="entry name" value="SAM-dependent_MTases_sf"/>
</dbReference>
<dbReference type="FunFam" id="2.40.50.1070:FF:000003">
    <property type="entry name" value="23S rRNA (Uracil-5-)-methyltransferase RumA"/>
    <property type="match status" value="1"/>
</dbReference>
<organism evidence="7 8">
    <name type="scientific">Acetitomaculum ruminis DSM 5522</name>
    <dbReference type="NCBI Taxonomy" id="1120918"/>
    <lineage>
        <taxon>Bacteria</taxon>
        <taxon>Bacillati</taxon>
        <taxon>Bacillota</taxon>
        <taxon>Clostridia</taxon>
        <taxon>Lachnospirales</taxon>
        <taxon>Lachnospiraceae</taxon>
        <taxon>Acetitomaculum</taxon>
    </lineage>
</organism>
<reference evidence="7 8" key="1">
    <citation type="submission" date="2016-10" db="EMBL/GenBank/DDBJ databases">
        <authorList>
            <person name="de Groot N.N."/>
        </authorList>
    </citation>
    <scope>NUCLEOTIDE SEQUENCE [LARGE SCALE GENOMIC DNA]</scope>
    <source>
        <strain evidence="7 8">DSM 5522</strain>
    </source>
</reference>
<name>A0A1I0XX04_9FIRM</name>
<dbReference type="EMBL" id="FOJY01000008">
    <property type="protein sequence ID" value="SFB05542.1"/>
    <property type="molecule type" value="Genomic_DNA"/>
</dbReference>
<keyword evidence="1 4" id="KW-0489">Methyltransferase</keyword>
<keyword evidence="2 4" id="KW-0808">Transferase</keyword>
<feature type="binding site" evidence="4">
    <location>
        <position position="358"/>
    </location>
    <ligand>
        <name>S-adenosyl-L-methionine</name>
        <dbReference type="ChEBI" id="CHEBI:59789"/>
    </ligand>
</feature>